<sequence>MGIVAQKISNKYSSKSTVNTPLNTTEVTQLMQLNEADFLGSFYSGIVSFIDAIGGLQNNFYSWSCIKLYYSLFYFNKTILSLHQIHIFYISQTPYLIKLNSGQFPIKKSGNSHKVIIQAVVDSGILPELVSQEIANEPPLDWFINLRENINYKVSKFPDPQPPMEFKKIIELGLQKTLNAYIFNNNNMYTFDKDHAVMALPIYYLKSILSIKKSLNVSLLEASDLLILNKMINNKKSNKTLSTLSNFFCNFV</sequence>
<reference evidence="2" key="1">
    <citation type="journal article" date="2019" name="PLoS Negl. Trop. Dis.">
        <title>Revisiting the worldwide diversity of Leptospira species in the environment.</title>
        <authorList>
            <person name="Vincent A.T."/>
            <person name="Schiettekatte O."/>
            <person name="Bourhy P."/>
            <person name="Veyrier F.J."/>
            <person name="Picardeau M."/>
        </authorList>
    </citation>
    <scope>NUCLEOTIDE SEQUENCE [LARGE SCALE GENOMIC DNA]</scope>
    <source>
        <strain evidence="2">201601955</strain>
    </source>
</reference>
<accession>A0ABY2NJX2</accession>
<comment type="caution">
    <text evidence="1">The sequence shown here is derived from an EMBL/GenBank/DDBJ whole genome shotgun (WGS) entry which is preliminary data.</text>
</comment>
<dbReference type="RefSeq" id="WP_135660654.1">
    <property type="nucleotide sequence ID" value="NZ_RQHF01000038.1"/>
</dbReference>
<evidence type="ECO:0000313" key="2">
    <source>
        <dbReference type="Proteomes" id="UP000298112"/>
    </source>
</evidence>
<proteinExistence type="predicted"/>
<evidence type="ECO:0000313" key="1">
    <source>
        <dbReference type="EMBL" id="TGM45982.1"/>
    </source>
</evidence>
<protein>
    <submittedName>
        <fullName evidence="1">Uncharacterized protein</fullName>
    </submittedName>
</protein>
<organism evidence="1 2">
    <name type="scientific">Leptospira vanthielii</name>
    <dbReference type="NCBI Taxonomy" id="293085"/>
    <lineage>
        <taxon>Bacteria</taxon>
        <taxon>Pseudomonadati</taxon>
        <taxon>Spirochaetota</taxon>
        <taxon>Spirochaetia</taxon>
        <taxon>Leptospirales</taxon>
        <taxon>Leptospiraceae</taxon>
        <taxon>Leptospira</taxon>
    </lineage>
</organism>
<dbReference type="Proteomes" id="UP000298112">
    <property type="component" value="Unassembled WGS sequence"/>
</dbReference>
<gene>
    <name evidence="1" type="ORF">EHQ95_17495</name>
</gene>
<keyword evidence="2" id="KW-1185">Reference proteome</keyword>
<name>A0ABY2NJX2_9LEPT</name>
<dbReference type="EMBL" id="RQHF01000038">
    <property type="protein sequence ID" value="TGM45982.1"/>
    <property type="molecule type" value="Genomic_DNA"/>
</dbReference>